<keyword evidence="2" id="KW-1185">Reference proteome</keyword>
<dbReference type="PIRSF" id="PIRSF010372">
    <property type="entry name" value="PaiB"/>
    <property type="match status" value="1"/>
</dbReference>
<dbReference type="InterPro" id="IPR012349">
    <property type="entry name" value="Split_barrel_FMN-bd"/>
</dbReference>
<name>A0A5J4J1G7_9FLAO</name>
<gene>
    <name evidence="1" type="ORF">ULMA_28400</name>
</gene>
<dbReference type="AlphaFoldDB" id="A0A5J4J1G7"/>
<comment type="caution">
    <text evidence="1">The sequence shown here is derived from an EMBL/GenBank/DDBJ whole genome shotgun (WGS) entry which is preliminary data.</text>
</comment>
<dbReference type="RefSeq" id="WP_151675163.1">
    <property type="nucleotide sequence ID" value="NZ_BKCG01000010.1"/>
</dbReference>
<dbReference type="SUPFAM" id="SSF50475">
    <property type="entry name" value="FMN-binding split barrel"/>
    <property type="match status" value="1"/>
</dbReference>
<dbReference type="InterPro" id="IPR007396">
    <property type="entry name" value="TR_PAI2-type"/>
</dbReference>
<organism evidence="1 2">
    <name type="scientific">Patiriisocius marinus</name>
    <dbReference type="NCBI Taxonomy" id="1397112"/>
    <lineage>
        <taxon>Bacteria</taxon>
        <taxon>Pseudomonadati</taxon>
        <taxon>Bacteroidota</taxon>
        <taxon>Flavobacteriia</taxon>
        <taxon>Flavobacteriales</taxon>
        <taxon>Flavobacteriaceae</taxon>
        <taxon>Patiriisocius</taxon>
    </lineage>
</organism>
<dbReference type="Gene3D" id="2.30.110.10">
    <property type="entry name" value="Electron Transport, Fmn-binding Protein, Chain A"/>
    <property type="match status" value="1"/>
</dbReference>
<dbReference type="PANTHER" id="PTHR35802:SF1">
    <property type="entry name" value="PROTEASE SYNTHASE AND SPORULATION PROTEIN PAI 2"/>
    <property type="match status" value="1"/>
</dbReference>
<evidence type="ECO:0008006" key="3">
    <source>
        <dbReference type="Google" id="ProtNLM"/>
    </source>
</evidence>
<protein>
    <recommendedName>
        <fullName evidence="3">Transcriptional regulator</fullName>
    </recommendedName>
</protein>
<accession>A0A5J4J1G7</accession>
<dbReference type="PANTHER" id="PTHR35802">
    <property type="entry name" value="PROTEASE SYNTHASE AND SPORULATION PROTEIN PAI 2"/>
    <property type="match status" value="1"/>
</dbReference>
<dbReference type="EMBL" id="BKCG01000010">
    <property type="protein sequence ID" value="GER60732.1"/>
    <property type="molecule type" value="Genomic_DNA"/>
</dbReference>
<reference evidence="1 2" key="1">
    <citation type="submission" date="2019-08" db="EMBL/GenBank/DDBJ databases">
        <title>Draft genome sequence of Ulvibacter marinus type strain NBRC 109484.</title>
        <authorList>
            <person name="Kawano K."/>
            <person name="Ushijima N."/>
            <person name="Kihara M."/>
            <person name="Itoh H."/>
        </authorList>
    </citation>
    <scope>NUCLEOTIDE SEQUENCE [LARGE SCALE GENOMIC DNA]</scope>
    <source>
        <strain evidence="1 2">NBRC 109484</strain>
    </source>
</reference>
<dbReference type="Proteomes" id="UP000326509">
    <property type="component" value="Unassembled WGS sequence"/>
</dbReference>
<evidence type="ECO:0000313" key="2">
    <source>
        <dbReference type="Proteomes" id="UP000326509"/>
    </source>
</evidence>
<proteinExistence type="predicted"/>
<dbReference type="OrthoDB" id="9794948at2"/>
<dbReference type="Pfam" id="PF04299">
    <property type="entry name" value="FMN_bind_2"/>
    <property type="match status" value="1"/>
</dbReference>
<sequence length="198" mass="22477">MYPPPHHQSDDIKKLIAVIKAYPLALLVTASNGTPFVTHIPVIYNDKTGKLVAHIDKQNPQVETLKEGAKATIIFKGPDSYISPSIYTTQQLPTWNYIIVHIEGTISLIDDPEAAKETMVDMTHFLEAPDHPYILKKDNPSMERFVNYIQAFDITITKWEGKFKLSQDKNAQDQENAKQQLKNKSSSWEAGLIDYLHE</sequence>
<evidence type="ECO:0000313" key="1">
    <source>
        <dbReference type="EMBL" id="GER60732.1"/>
    </source>
</evidence>